<dbReference type="RefSeq" id="WP_303306828.1">
    <property type="nucleotide sequence ID" value="NZ_JAODOP010000004.1"/>
</dbReference>
<proteinExistence type="predicted"/>
<accession>A0ABU7XUX0</accession>
<sequence>MKSISKILGIIILTIMLTSCSTVKVINTWNESTTPNLQDKCIMVISNTDNHIVRSQFENDLVKKLKENGFHAMESSTIFPKIDTSVKLSDTEIQEITSDLKSRGIQMIMVTVLKDTQEYTKTETTGGTSVRSIPRLWYYNGFYYYYNSFYIESEPINSITYTGKKHILETVIYDLTKPDKQQLVSVITTETDNPKSIGIVSKDFSKRIVHELVN</sequence>
<reference evidence="1 2" key="1">
    <citation type="submission" date="2022-09" db="EMBL/GenBank/DDBJ databases">
        <title>Genome sequencing of Flavivirga sp. MEBiC05379.</title>
        <authorList>
            <person name="Oh H.-M."/>
            <person name="Kwon K.K."/>
            <person name="Park M.J."/>
            <person name="Yang S.-H."/>
        </authorList>
    </citation>
    <scope>NUCLEOTIDE SEQUENCE [LARGE SCALE GENOMIC DNA]</scope>
    <source>
        <strain evidence="1 2">MEBiC05379</strain>
    </source>
</reference>
<comment type="caution">
    <text evidence="1">The sequence shown here is derived from an EMBL/GenBank/DDBJ whole genome shotgun (WGS) entry which is preliminary data.</text>
</comment>
<evidence type="ECO:0008006" key="3">
    <source>
        <dbReference type="Google" id="ProtNLM"/>
    </source>
</evidence>
<evidence type="ECO:0000313" key="1">
    <source>
        <dbReference type="EMBL" id="MEF3834505.1"/>
    </source>
</evidence>
<dbReference type="Proteomes" id="UP001337305">
    <property type="component" value="Unassembled WGS sequence"/>
</dbReference>
<keyword evidence="2" id="KW-1185">Reference proteome</keyword>
<dbReference type="EMBL" id="JAODOP010000004">
    <property type="protein sequence ID" value="MEF3834505.1"/>
    <property type="molecule type" value="Genomic_DNA"/>
</dbReference>
<gene>
    <name evidence="1" type="ORF">N1F79_15315</name>
</gene>
<dbReference type="PROSITE" id="PS51257">
    <property type="entry name" value="PROKAR_LIPOPROTEIN"/>
    <property type="match status" value="1"/>
</dbReference>
<organism evidence="1 2">
    <name type="scientific">Flavivirga spongiicola</name>
    <dbReference type="NCBI Taxonomy" id="421621"/>
    <lineage>
        <taxon>Bacteria</taxon>
        <taxon>Pseudomonadati</taxon>
        <taxon>Bacteroidota</taxon>
        <taxon>Flavobacteriia</taxon>
        <taxon>Flavobacteriales</taxon>
        <taxon>Flavobacteriaceae</taxon>
        <taxon>Flavivirga</taxon>
    </lineage>
</organism>
<protein>
    <recommendedName>
        <fullName evidence="3">DUF4136 domain-containing protein</fullName>
    </recommendedName>
</protein>
<evidence type="ECO:0000313" key="2">
    <source>
        <dbReference type="Proteomes" id="UP001337305"/>
    </source>
</evidence>
<name>A0ABU7XUX0_9FLAO</name>